<dbReference type="PRINTS" id="PR00069">
    <property type="entry name" value="ALDKETRDTASE"/>
</dbReference>
<comment type="caution">
    <text evidence="2">The sequence shown here is derived from an EMBL/GenBank/DDBJ whole genome shotgun (WGS) entry which is preliminary data.</text>
</comment>
<dbReference type="InterPro" id="IPR036812">
    <property type="entry name" value="NAD(P)_OxRdtase_dom_sf"/>
</dbReference>
<dbReference type="InterPro" id="IPR018170">
    <property type="entry name" value="Aldo/ket_reductase_CS"/>
</dbReference>
<dbReference type="CDD" id="cd19092">
    <property type="entry name" value="AKR_BsYcsN_EcYdhF-like"/>
    <property type="match status" value="1"/>
</dbReference>
<dbReference type="RefSeq" id="WP_259546326.1">
    <property type="nucleotide sequence ID" value="NZ_BAABHW010000001.1"/>
</dbReference>
<dbReference type="PROSITE" id="PS00062">
    <property type="entry name" value="ALDOKETO_REDUCTASE_2"/>
    <property type="match status" value="1"/>
</dbReference>
<reference evidence="3" key="1">
    <citation type="journal article" date="2019" name="Int. J. Syst. Evol. Microbiol.">
        <title>The Global Catalogue of Microorganisms (GCM) 10K type strain sequencing project: providing services to taxonomists for standard genome sequencing and annotation.</title>
        <authorList>
            <consortium name="The Broad Institute Genomics Platform"/>
            <consortium name="The Broad Institute Genome Sequencing Center for Infectious Disease"/>
            <person name="Wu L."/>
            <person name="Ma J."/>
        </authorList>
    </citation>
    <scope>NUCLEOTIDE SEQUENCE [LARGE SCALE GENOMIC DNA]</scope>
    <source>
        <strain evidence="3">JCM 18015</strain>
    </source>
</reference>
<proteinExistence type="predicted"/>
<sequence>MDRIAVGPLELSRIVYGMWRLGDDADTSPAHVQAKVEACLAQGITTMDQADIYGDYGAEQLLGAAFRAAPDLRDRVELVTKCDIVAPAGYHADKRVKYYDTSAGYITASVERSLREMATDRVDLLLIHRPDPLMDHEETGRALDGLVASGKVRAVGVSNFRPWDWKLLQSAMREALVTNQIEMSVLHIDPFTNGDLAFHQQAGVPVMAWSPLAGGRLFAEEGAAVRAVLERIGAEQGVDAAAVAVAWLLRHPAKILPVMGTNSLDRIAGLSDALKVTLDRQDWFEIYTAALGHEVP</sequence>
<accession>A0ABP9L3V0</accession>
<dbReference type="PANTHER" id="PTHR43364:SF1">
    <property type="entry name" value="OXIDOREDUCTASE YDHF"/>
    <property type="match status" value="1"/>
</dbReference>
<dbReference type="InterPro" id="IPR050523">
    <property type="entry name" value="AKR_Detox_Biosynth"/>
</dbReference>
<evidence type="ECO:0000313" key="3">
    <source>
        <dbReference type="Proteomes" id="UP001499910"/>
    </source>
</evidence>
<organism evidence="2 3">
    <name type="scientific">[Roseibacterium] beibuensis</name>
    <dbReference type="NCBI Taxonomy" id="1193142"/>
    <lineage>
        <taxon>Bacteria</taxon>
        <taxon>Pseudomonadati</taxon>
        <taxon>Pseudomonadota</taxon>
        <taxon>Alphaproteobacteria</taxon>
        <taxon>Rhodobacterales</taxon>
        <taxon>Roseobacteraceae</taxon>
        <taxon>Roseicyclus</taxon>
    </lineage>
</organism>
<name>A0ABP9L3V0_9RHOB</name>
<feature type="domain" description="NADP-dependent oxidoreductase" evidence="1">
    <location>
        <begin position="13"/>
        <end position="286"/>
    </location>
</feature>
<dbReference type="Gene3D" id="3.20.20.100">
    <property type="entry name" value="NADP-dependent oxidoreductase domain"/>
    <property type="match status" value="1"/>
</dbReference>
<dbReference type="InterPro" id="IPR020471">
    <property type="entry name" value="AKR"/>
</dbReference>
<evidence type="ECO:0000313" key="2">
    <source>
        <dbReference type="EMBL" id="GAA5068838.1"/>
    </source>
</evidence>
<keyword evidence="3" id="KW-1185">Reference proteome</keyword>
<dbReference type="PANTHER" id="PTHR43364">
    <property type="entry name" value="NADH-SPECIFIC METHYLGLYOXAL REDUCTASE-RELATED"/>
    <property type="match status" value="1"/>
</dbReference>
<dbReference type="Proteomes" id="UP001499910">
    <property type="component" value="Unassembled WGS sequence"/>
</dbReference>
<evidence type="ECO:0000259" key="1">
    <source>
        <dbReference type="Pfam" id="PF00248"/>
    </source>
</evidence>
<gene>
    <name evidence="2" type="ORF">GCM10023209_09950</name>
</gene>
<dbReference type="EMBL" id="BAABHW010000001">
    <property type="protein sequence ID" value="GAA5068838.1"/>
    <property type="molecule type" value="Genomic_DNA"/>
</dbReference>
<protein>
    <submittedName>
        <fullName evidence="2">Aldo/keto reductase family oxidoreductase</fullName>
    </submittedName>
</protein>
<dbReference type="InterPro" id="IPR023210">
    <property type="entry name" value="NADP_OxRdtase_dom"/>
</dbReference>
<dbReference type="SUPFAM" id="SSF51430">
    <property type="entry name" value="NAD(P)-linked oxidoreductase"/>
    <property type="match status" value="1"/>
</dbReference>
<dbReference type="Pfam" id="PF00248">
    <property type="entry name" value="Aldo_ket_red"/>
    <property type="match status" value="1"/>
</dbReference>